<keyword evidence="2" id="KW-0812">Transmembrane</keyword>
<accession>A0A1F8DRA6</accession>
<sequence length="200" mass="23049">MTKRWLDLFFSIFGVIILSPFLLLFAALIKIASPGPVFYRGVRAGKIFKPFRIFKFRTMVMGAEEIGGPSTAEDDPRVTKIGKFLRRFKLDELPQLFNVIKGEMSLVGPRPEVLEYAELYRGKPEEIVYSIKPGMSDYASLWDINEGEILKGAKSTEETERIYLEKIRPEKVRLQMKYVREKSLITDIKIILLTIKKIVI</sequence>
<gene>
    <name evidence="4" type="ORF">A3A20_02440</name>
</gene>
<dbReference type="PANTHER" id="PTHR30576:SF20">
    <property type="entry name" value="QUINOVOSAMINEPHOSPHOTRANSFERAE-RELATED"/>
    <property type="match status" value="1"/>
</dbReference>
<dbReference type="STRING" id="1802557.A3A20_02440"/>
<evidence type="ECO:0000259" key="3">
    <source>
        <dbReference type="Pfam" id="PF02397"/>
    </source>
</evidence>
<evidence type="ECO:0000313" key="4">
    <source>
        <dbReference type="EMBL" id="OGM91163.1"/>
    </source>
</evidence>
<feature type="domain" description="Bacterial sugar transferase" evidence="3">
    <location>
        <begin position="3"/>
        <end position="199"/>
    </location>
</feature>
<dbReference type="AlphaFoldDB" id="A0A1F8DRA6"/>
<dbReference type="InterPro" id="IPR003362">
    <property type="entry name" value="Bact_transf"/>
</dbReference>
<dbReference type="Proteomes" id="UP000178946">
    <property type="component" value="Unassembled WGS sequence"/>
</dbReference>
<feature type="transmembrane region" description="Helical" evidence="2">
    <location>
        <begin position="6"/>
        <end position="29"/>
    </location>
</feature>
<comment type="caution">
    <text evidence="4">The sequence shown here is derived from an EMBL/GenBank/DDBJ whole genome shotgun (WGS) entry which is preliminary data.</text>
</comment>
<protein>
    <submittedName>
        <fullName evidence="4">Sugar transferase</fullName>
    </submittedName>
</protein>
<evidence type="ECO:0000256" key="1">
    <source>
        <dbReference type="ARBA" id="ARBA00006464"/>
    </source>
</evidence>
<reference evidence="4 5" key="1">
    <citation type="journal article" date="2016" name="Nat. Commun.">
        <title>Thousands of microbial genomes shed light on interconnected biogeochemical processes in an aquifer system.</title>
        <authorList>
            <person name="Anantharaman K."/>
            <person name="Brown C.T."/>
            <person name="Hug L.A."/>
            <person name="Sharon I."/>
            <person name="Castelle C.J."/>
            <person name="Probst A.J."/>
            <person name="Thomas B.C."/>
            <person name="Singh A."/>
            <person name="Wilkins M.J."/>
            <person name="Karaoz U."/>
            <person name="Brodie E.L."/>
            <person name="Williams K.H."/>
            <person name="Hubbard S.S."/>
            <person name="Banfield J.F."/>
        </authorList>
    </citation>
    <scope>NUCLEOTIDE SEQUENCE [LARGE SCALE GENOMIC DNA]</scope>
</reference>
<name>A0A1F8DRA6_9BACT</name>
<dbReference type="PANTHER" id="PTHR30576">
    <property type="entry name" value="COLANIC BIOSYNTHESIS UDP-GLUCOSE LIPID CARRIER TRANSFERASE"/>
    <property type="match status" value="1"/>
</dbReference>
<evidence type="ECO:0000313" key="5">
    <source>
        <dbReference type="Proteomes" id="UP000178946"/>
    </source>
</evidence>
<dbReference type="Pfam" id="PF02397">
    <property type="entry name" value="Bac_transf"/>
    <property type="match status" value="1"/>
</dbReference>
<keyword evidence="2" id="KW-0472">Membrane</keyword>
<evidence type="ECO:0000256" key="2">
    <source>
        <dbReference type="SAM" id="Phobius"/>
    </source>
</evidence>
<keyword evidence="2" id="KW-1133">Transmembrane helix</keyword>
<proteinExistence type="inferred from homology"/>
<keyword evidence="4" id="KW-0808">Transferase</keyword>
<organism evidence="4 5">
    <name type="scientific">Candidatus Wolfebacteria bacterium RIFCSPLOWO2_01_FULL_45_19</name>
    <dbReference type="NCBI Taxonomy" id="1802557"/>
    <lineage>
        <taxon>Bacteria</taxon>
        <taxon>Candidatus Wolfeibacteriota</taxon>
    </lineage>
</organism>
<dbReference type="EMBL" id="MGIR01000003">
    <property type="protein sequence ID" value="OGM91163.1"/>
    <property type="molecule type" value="Genomic_DNA"/>
</dbReference>
<dbReference type="GO" id="GO:0016780">
    <property type="term" value="F:phosphotransferase activity, for other substituted phosphate groups"/>
    <property type="evidence" value="ECO:0007669"/>
    <property type="project" value="TreeGrafter"/>
</dbReference>
<comment type="similarity">
    <text evidence="1">Belongs to the bacterial sugar transferase family.</text>
</comment>